<name>A0AAN7N0Q3_MYCAM</name>
<feature type="compositionally biased region" description="Low complexity" evidence="1">
    <location>
        <begin position="205"/>
        <end position="216"/>
    </location>
</feature>
<feature type="compositionally biased region" description="Basic and acidic residues" evidence="1">
    <location>
        <begin position="217"/>
        <end position="237"/>
    </location>
</feature>
<gene>
    <name evidence="2" type="ORF">QYF61_003074</name>
</gene>
<sequence>MSRALRAFVTRTSDIDWQPVTSGVPQESILGPSCSMNDLDDGTESTLTKFADDTKLGGEVDTSEGIAILQRDLDKLEEWATKNNMKFNKDARICVAGEPQQPPPRALGVLVDNQLNTSSRALLQQQRQGRYLQRWICDHSNLLSACQAAPGVLHPVLVPTIQERCRQTGEGPKEGHKDDQGLENLPYEERLRVRFLLPGEDESQGRTSSQFSSTSRVSKEHRGSLFTRSHMEKTRGNGCKLHQERFHLNIRKKFFAVKTVIHSSEQPPQGHGGVTITGGFQDAVGQGAV</sequence>
<keyword evidence="3" id="KW-1185">Reference proteome</keyword>
<dbReference type="PANTHER" id="PTHR33332">
    <property type="entry name" value="REVERSE TRANSCRIPTASE DOMAIN-CONTAINING PROTEIN"/>
    <property type="match status" value="1"/>
</dbReference>
<dbReference type="AlphaFoldDB" id="A0AAN7N0Q3"/>
<evidence type="ECO:0000313" key="2">
    <source>
        <dbReference type="EMBL" id="KAK4815516.1"/>
    </source>
</evidence>
<dbReference type="Proteomes" id="UP001333110">
    <property type="component" value="Unassembled WGS sequence"/>
</dbReference>
<organism evidence="2 3">
    <name type="scientific">Mycteria americana</name>
    <name type="common">Wood stork</name>
    <dbReference type="NCBI Taxonomy" id="33587"/>
    <lineage>
        <taxon>Eukaryota</taxon>
        <taxon>Metazoa</taxon>
        <taxon>Chordata</taxon>
        <taxon>Craniata</taxon>
        <taxon>Vertebrata</taxon>
        <taxon>Euteleostomi</taxon>
        <taxon>Archelosauria</taxon>
        <taxon>Archosauria</taxon>
        <taxon>Dinosauria</taxon>
        <taxon>Saurischia</taxon>
        <taxon>Theropoda</taxon>
        <taxon>Coelurosauria</taxon>
        <taxon>Aves</taxon>
        <taxon>Neognathae</taxon>
        <taxon>Neoaves</taxon>
        <taxon>Aequornithes</taxon>
        <taxon>Ciconiiformes</taxon>
        <taxon>Ciconiidae</taxon>
        <taxon>Mycteria</taxon>
    </lineage>
</organism>
<reference evidence="2 3" key="1">
    <citation type="journal article" date="2023" name="J. Hered.">
        <title>Chromosome-level genome of the wood stork (Mycteria americana) provides insight into avian chromosome evolution.</title>
        <authorList>
            <person name="Flamio R. Jr."/>
            <person name="Ramstad K.M."/>
        </authorList>
    </citation>
    <scope>NUCLEOTIDE SEQUENCE [LARGE SCALE GENOMIC DNA]</scope>
    <source>
        <strain evidence="2">JAX WOST 10</strain>
    </source>
</reference>
<protein>
    <recommendedName>
        <fullName evidence="4">Rna-directed dna polymerase from mobile element jockey-like</fullName>
    </recommendedName>
</protein>
<evidence type="ECO:0008006" key="4">
    <source>
        <dbReference type="Google" id="ProtNLM"/>
    </source>
</evidence>
<evidence type="ECO:0000313" key="3">
    <source>
        <dbReference type="Proteomes" id="UP001333110"/>
    </source>
</evidence>
<accession>A0AAN7N0Q3</accession>
<evidence type="ECO:0000256" key="1">
    <source>
        <dbReference type="SAM" id="MobiDB-lite"/>
    </source>
</evidence>
<dbReference type="EMBL" id="JAUNZN010000009">
    <property type="protein sequence ID" value="KAK4815516.1"/>
    <property type="molecule type" value="Genomic_DNA"/>
</dbReference>
<comment type="caution">
    <text evidence="2">The sequence shown here is derived from an EMBL/GenBank/DDBJ whole genome shotgun (WGS) entry which is preliminary data.</text>
</comment>
<proteinExistence type="predicted"/>
<feature type="region of interest" description="Disordered" evidence="1">
    <location>
        <begin position="198"/>
        <end position="237"/>
    </location>
</feature>